<accession>B7GIL2</accession>
<organism evidence="1 2">
    <name type="scientific">Anoxybacillus flavithermus (strain DSM 21510 / WK1)</name>
    <dbReference type="NCBI Taxonomy" id="491915"/>
    <lineage>
        <taxon>Bacteria</taxon>
        <taxon>Bacillati</taxon>
        <taxon>Bacillota</taxon>
        <taxon>Bacilli</taxon>
        <taxon>Bacillales</taxon>
        <taxon>Anoxybacillaceae</taxon>
        <taxon>Anoxybacillus</taxon>
    </lineage>
</organism>
<dbReference type="Proteomes" id="UP000000742">
    <property type="component" value="Chromosome"/>
</dbReference>
<proteinExistence type="predicted"/>
<gene>
    <name evidence="1" type="ordered locus">Aflv_0647</name>
</gene>
<name>B7GIL2_ANOFW</name>
<dbReference type="InterPro" id="IPR023118">
    <property type="entry name" value="YqaI_dom_sf"/>
</dbReference>
<dbReference type="SUPFAM" id="SSF160713">
    <property type="entry name" value="YqaI-like"/>
    <property type="match status" value="1"/>
</dbReference>
<evidence type="ECO:0000313" key="2">
    <source>
        <dbReference type="Proteomes" id="UP000000742"/>
    </source>
</evidence>
<dbReference type="AlphaFoldDB" id="B7GIL2"/>
<evidence type="ECO:0000313" key="1">
    <source>
        <dbReference type="EMBL" id="ACJ33027.1"/>
    </source>
</evidence>
<dbReference type="STRING" id="491915.Aflv_0647"/>
<dbReference type="KEGG" id="afl:Aflv_0647"/>
<protein>
    <submittedName>
        <fullName evidence="1">Uncharacterized protein</fullName>
    </submittedName>
</protein>
<dbReference type="EMBL" id="CP000922">
    <property type="protein sequence ID" value="ACJ33027.1"/>
    <property type="molecule type" value="Genomic_DNA"/>
</dbReference>
<dbReference type="Gene3D" id="3.30.40.30">
    <property type="entry name" value="YqaI domain"/>
    <property type="match status" value="1"/>
</dbReference>
<sequence length="82" mass="9280">MFPVMTMCASASKQTERRGKMSRNKLCEGIMVHIKHWGIDALGDEIFEDDTVLEFPNGDIVLAENIYEYVIRAFGAKELVAK</sequence>
<dbReference type="HOGENOM" id="CLU_2550963_0_0_9"/>
<reference evidence="1 2" key="1">
    <citation type="journal article" date="2008" name="Genome Biol.">
        <title>Encapsulated in silica: genome, proteome and physiology of the thermophilic bacterium Anoxybacillus flavithermus WK1.</title>
        <authorList>
            <person name="Saw J.H."/>
            <person name="Mountain B.W."/>
            <person name="Feng L."/>
            <person name="Omelchenko M.V."/>
            <person name="Hou S."/>
            <person name="Saito J.A."/>
            <person name="Stott M.B."/>
            <person name="Li D."/>
            <person name="Zhao G."/>
            <person name="Wu J."/>
            <person name="Galperin M.Y."/>
            <person name="Koonin E.V."/>
            <person name="Makarova K.S."/>
            <person name="Wolf Y.I."/>
            <person name="Rigden D.J."/>
            <person name="Dunfield P.F."/>
            <person name="Wang L."/>
            <person name="Alam M."/>
        </authorList>
    </citation>
    <scope>NUCLEOTIDE SEQUENCE [LARGE SCALE GENOMIC DNA]</scope>
    <source>
        <strain evidence="2">DSM 21510 / WK1</strain>
    </source>
</reference>